<evidence type="ECO:0000313" key="2">
    <source>
        <dbReference type="Proteomes" id="UP000523007"/>
    </source>
</evidence>
<dbReference type="EMBL" id="JACHJT010000001">
    <property type="protein sequence ID" value="MBB4930511.1"/>
    <property type="molecule type" value="Genomic_DNA"/>
</dbReference>
<reference evidence="1 2" key="1">
    <citation type="submission" date="2020-08" db="EMBL/GenBank/DDBJ databases">
        <title>Sequencing the genomes of 1000 actinobacteria strains.</title>
        <authorList>
            <person name="Klenk H.-P."/>
        </authorList>
    </citation>
    <scope>NUCLEOTIDE SEQUENCE [LARGE SCALE GENOMIC DNA]</scope>
    <source>
        <strain evidence="1 2">DSM 102030</strain>
    </source>
</reference>
<name>A0A7W7W1D0_9ACTN</name>
<comment type="caution">
    <text evidence="1">The sequence shown here is derived from an EMBL/GenBank/DDBJ whole genome shotgun (WGS) entry which is preliminary data.</text>
</comment>
<organism evidence="1 2">
    <name type="scientific">Lipingzhangella halophila</name>
    <dbReference type="NCBI Taxonomy" id="1783352"/>
    <lineage>
        <taxon>Bacteria</taxon>
        <taxon>Bacillati</taxon>
        <taxon>Actinomycetota</taxon>
        <taxon>Actinomycetes</taxon>
        <taxon>Streptosporangiales</taxon>
        <taxon>Nocardiopsidaceae</taxon>
        <taxon>Lipingzhangella</taxon>
    </lineage>
</organism>
<sequence length="36" mass="3911">MALSVVDYVGELEQFAAEVIGRLEAKGTRPPRPGPR</sequence>
<protein>
    <submittedName>
        <fullName evidence="1">Uncharacterized protein</fullName>
    </submittedName>
</protein>
<keyword evidence="2" id="KW-1185">Reference proteome</keyword>
<evidence type="ECO:0000313" key="1">
    <source>
        <dbReference type="EMBL" id="MBB4930511.1"/>
    </source>
</evidence>
<accession>A0A7W7W1D0</accession>
<dbReference type="Proteomes" id="UP000523007">
    <property type="component" value="Unassembled WGS sequence"/>
</dbReference>
<proteinExistence type="predicted"/>
<dbReference type="AlphaFoldDB" id="A0A7W7W1D0"/>
<gene>
    <name evidence="1" type="ORF">F4561_001331</name>
</gene>